<sequence length="551" mass="58595">MARSAEVAALEAQTPWTRASFRDGLATLSASTTGAAQQFARDASTLAYLAAQVPRRAGDESGSTPWTSFRREIALARSVSDQAAAAEVRTALRLTSVLPHTLDLLHGGRITVARARVFVDELQPYDDAVAGQLDCDLAADVARLAPWRIRELVRRAVLALDPDAAAVRTAQQSAARGVTLEPQADGQACVVVTGPAVPLTRWHATLDARARALRAAGDPRNLDALRFDLTVSAFPCTAHSPASNDAESCDAPGAATGAVPSDAAPPVALRAATAGAIPADDGALAGSRLSGVEPASTDCRMSRPVQAMIVVPVETALGLSNEPAWLDGYGWIDAPTSRTLLVDAELRRVCADRTTGQPLDLAPQDLRPPPSPQGVHTLLVDIIRSDITMTDTTWRHEAAHDPSDPLRRFTTLRDRTCDGPTQTRTRASTCDLDHDQAWPLGPTAAWNLVSRSRRTHGLKHLGWTPLRTATSTIWTSPAGQVVDVPRAQVPPPGVDHDPTGRPADLPDPDELADLDHQQLTATDDDLPPWLPAEPSAPTTWAILDGSDDPPF</sequence>
<evidence type="ECO:0000313" key="3">
    <source>
        <dbReference type="EMBL" id="CAA9343768.1"/>
    </source>
</evidence>
<proteinExistence type="predicted"/>
<dbReference type="Pfam" id="PF02720">
    <property type="entry name" value="DUF222"/>
    <property type="match status" value="1"/>
</dbReference>
<feature type="region of interest" description="Disordered" evidence="1">
    <location>
        <begin position="483"/>
        <end position="551"/>
    </location>
</feature>
<protein>
    <recommendedName>
        <fullName evidence="2">DUF222 domain-containing protein</fullName>
    </recommendedName>
</protein>
<dbReference type="EMBL" id="CADCUB010000121">
    <property type="protein sequence ID" value="CAA9343768.1"/>
    <property type="molecule type" value="Genomic_DNA"/>
</dbReference>
<evidence type="ECO:0000259" key="2">
    <source>
        <dbReference type="Pfam" id="PF02720"/>
    </source>
</evidence>
<feature type="domain" description="DUF222" evidence="2">
    <location>
        <begin position="40"/>
        <end position="220"/>
    </location>
</feature>
<feature type="region of interest" description="Disordered" evidence="1">
    <location>
        <begin position="241"/>
        <end position="262"/>
    </location>
</feature>
<name>A0A6J4LWH3_9ACTN</name>
<dbReference type="InterPro" id="IPR003870">
    <property type="entry name" value="DUF222"/>
</dbReference>
<accession>A0A6J4LWH3</accession>
<gene>
    <name evidence="3" type="ORF">AVDCRST_MAG07-2548</name>
</gene>
<evidence type="ECO:0000256" key="1">
    <source>
        <dbReference type="SAM" id="MobiDB-lite"/>
    </source>
</evidence>
<dbReference type="AlphaFoldDB" id="A0A6J4LWH3"/>
<reference evidence="3" key="1">
    <citation type="submission" date="2020-02" db="EMBL/GenBank/DDBJ databases">
        <authorList>
            <person name="Meier V. D."/>
        </authorList>
    </citation>
    <scope>NUCLEOTIDE SEQUENCE</scope>
    <source>
        <strain evidence="3">AVDCRST_MAG07</strain>
    </source>
</reference>
<organism evidence="3">
    <name type="scientific">uncultured Frankineae bacterium</name>
    <dbReference type="NCBI Taxonomy" id="437475"/>
    <lineage>
        <taxon>Bacteria</taxon>
        <taxon>Bacillati</taxon>
        <taxon>Actinomycetota</taxon>
        <taxon>Actinomycetes</taxon>
        <taxon>Frankiales</taxon>
        <taxon>environmental samples</taxon>
    </lineage>
</organism>